<name>A0ABV1TQP3_9ACTN</name>
<evidence type="ECO:0000256" key="3">
    <source>
        <dbReference type="ARBA" id="ARBA00022475"/>
    </source>
</evidence>
<comment type="similarity">
    <text evidence="7">Belongs to the binding-protein-dependent transport system permease family.</text>
</comment>
<dbReference type="RefSeq" id="WP_351960664.1">
    <property type="nucleotide sequence ID" value="NZ_JBEOZM010000021.1"/>
</dbReference>
<evidence type="ECO:0000256" key="5">
    <source>
        <dbReference type="ARBA" id="ARBA00022989"/>
    </source>
</evidence>
<comment type="caution">
    <text evidence="9">The sequence shown here is derived from an EMBL/GenBank/DDBJ whole genome shotgun (WGS) entry which is preliminary data.</text>
</comment>
<keyword evidence="2 7" id="KW-0813">Transport</keyword>
<dbReference type="EMBL" id="JBEOZM010000021">
    <property type="protein sequence ID" value="MER6272346.1"/>
    <property type="molecule type" value="Genomic_DNA"/>
</dbReference>
<evidence type="ECO:0000256" key="6">
    <source>
        <dbReference type="ARBA" id="ARBA00023136"/>
    </source>
</evidence>
<dbReference type="InterPro" id="IPR050366">
    <property type="entry name" value="BP-dependent_transpt_permease"/>
</dbReference>
<evidence type="ECO:0000256" key="2">
    <source>
        <dbReference type="ARBA" id="ARBA00022448"/>
    </source>
</evidence>
<reference evidence="9 10" key="1">
    <citation type="submission" date="2024-06" db="EMBL/GenBank/DDBJ databases">
        <title>The Natural Products Discovery Center: Release of the First 8490 Sequenced Strains for Exploring Actinobacteria Biosynthetic Diversity.</title>
        <authorList>
            <person name="Kalkreuter E."/>
            <person name="Kautsar S.A."/>
            <person name="Yang D."/>
            <person name="Bader C.D."/>
            <person name="Teijaro C.N."/>
            <person name="Fluegel L."/>
            <person name="Davis C.M."/>
            <person name="Simpson J.R."/>
            <person name="Lauterbach L."/>
            <person name="Steele A.D."/>
            <person name="Gui C."/>
            <person name="Meng S."/>
            <person name="Li G."/>
            <person name="Viehrig K."/>
            <person name="Ye F."/>
            <person name="Su P."/>
            <person name="Kiefer A.F."/>
            <person name="Nichols A."/>
            <person name="Cepeda A.J."/>
            <person name="Yan W."/>
            <person name="Fan B."/>
            <person name="Jiang Y."/>
            <person name="Adhikari A."/>
            <person name="Zheng C.-J."/>
            <person name="Schuster L."/>
            <person name="Cowan T.M."/>
            <person name="Smanski M.J."/>
            <person name="Chevrette M.G."/>
            <person name="De Carvalho L.P.S."/>
            <person name="Shen B."/>
        </authorList>
    </citation>
    <scope>NUCLEOTIDE SEQUENCE [LARGE SCALE GENOMIC DNA]</scope>
    <source>
        <strain evidence="9 10">NPDC001694</strain>
    </source>
</reference>
<gene>
    <name evidence="9" type="ORF">ABT211_34450</name>
</gene>
<keyword evidence="3" id="KW-1003">Cell membrane</keyword>
<dbReference type="Pfam" id="PF00528">
    <property type="entry name" value="BPD_transp_1"/>
    <property type="match status" value="1"/>
</dbReference>
<evidence type="ECO:0000313" key="9">
    <source>
        <dbReference type="EMBL" id="MER6272346.1"/>
    </source>
</evidence>
<keyword evidence="6 7" id="KW-0472">Membrane</keyword>
<evidence type="ECO:0000256" key="1">
    <source>
        <dbReference type="ARBA" id="ARBA00004651"/>
    </source>
</evidence>
<dbReference type="CDD" id="cd06261">
    <property type="entry name" value="TM_PBP2"/>
    <property type="match status" value="1"/>
</dbReference>
<protein>
    <submittedName>
        <fullName evidence="9">ABC transporter permease</fullName>
    </submittedName>
</protein>
<feature type="domain" description="ABC transmembrane type-1" evidence="8">
    <location>
        <begin position="74"/>
        <end position="259"/>
    </location>
</feature>
<keyword evidence="5 7" id="KW-1133">Transmembrane helix</keyword>
<feature type="transmembrane region" description="Helical" evidence="7">
    <location>
        <begin position="187"/>
        <end position="214"/>
    </location>
</feature>
<comment type="subcellular location">
    <subcellularLocation>
        <location evidence="1 7">Cell membrane</location>
        <topology evidence="1 7">Multi-pass membrane protein</topology>
    </subcellularLocation>
</comment>
<evidence type="ECO:0000259" key="8">
    <source>
        <dbReference type="PROSITE" id="PS50928"/>
    </source>
</evidence>
<dbReference type="Gene3D" id="1.10.3720.10">
    <property type="entry name" value="MetI-like"/>
    <property type="match status" value="1"/>
</dbReference>
<evidence type="ECO:0000256" key="4">
    <source>
        <dbReference type="ARBA" id="ARBA00022692"/>
    </source>
</evidence>
<proteinExistence type="inferred from homology"/>
<feature type="transmembrane region" description="Helical" evidence="7">
    <location>
        <begin position="133"/>
        <end position="152"/>
    </location>
</feature>
<sequence>MVRRVLSLTSGRIAVGILVLVALLALLGPLLAPQNPLGTSDDTLAAVSGAHWLGTDYLGRDVLSRLLAGSRISVLGSLEVAVTALVVGVVPGILSVQLGRVFEWITLRLADTLVALPFLLFAVAVVALLGNGITQAMLVTGVLVSPLFYRVARAAALSVTRSPYVEAAVVSGASTGWIVRRHVWAKVLPPIAVALAQTVGVGFVIVSSLTFLGIGVQPPAPTWGGLLASDLGYLSRRPWAPLAPALLITVTVWACNLLADAVRDVSGEAGRALANDRRARANRAGKAGPVTSGGAS</sequence>
<dbReference type="InterPro" id="IPR000515">
    <property type="entry name" value="MetI-like"/>
</dbReference>
<evidence type="ECO:0000313" key="10">
    <source>
        <dbReference type="Proteomes" id="UP001490365"/>
    </source>
</evidence>
<keyword evidence="4 7" id="KW-0812">Transmembrane</keyword>
<dbReference type="PROSITE" id="PS50928">
    <property type="entry name" value="ABC_TM1"/>
    <property type="match status" value="1"/>
</dbReference>
<feature type="transmembrane region" description="Helical" evidence="7">
    <location>
        <begin position="106"/>
        <end position="127"/>
    </location>
</feature>
<feature type="transmembrane region" description="Helical" evidence="7">
    <location>
        <begin position="239"/>
        <end position="259"/>
    </location>
</feature>
<organism evidence="9 10">
    <name type="scientific">Streptomyces sp. 900105755</name>
    <dbReference type="NCBI Taxonomy" id="3154389"/>
    <lineage>
        <taxon>Bacteria</taxon>
        <taxon>Bacillati</taxon>
        <taxon>Actinomycetota</taxon>
        <taxon>Actinomycetes</taxon>
        <taxon>Kitasatosporales</taxon>
        <taxon>Streptomycetaceae</taxon>
        <taxon>Streptomyces</taxon>
    </lineage>
</organism>
<feature type="transmembrane region" description="Helical" evidence="7">
    <location>
        <begin position="12"/>
        <end position="32"/>
    </location>
</feature>
<dbReference type="PANTHER" id="PTHR43386">
    <property type="entry name" value="OLIGOPEPTIDE TRANSPORT SYSTEM PERMEASE PROTEIN APPC"/>
    <property type="match status" value="1"/>
</dbReference>
<evidence type="ECO:0000256" key="7">
    <source>
        <dbReference type="RuleBase" id="RU363032"/>
    </source>
</evidence>
<accession>A0ABV1TQP3</accession>
<feature type="transmembrane region" description="Helical" evidence="7">
    <location>
        <begin position="72"/>
        <end position="94"/>
    </location>
</feature>
<dbReference type="PANTHER" id="PTHR43386:SF25">
    <property type="entry name" value="PEPTIDE ABC TRANSPORTER PERMEASE PROTEIN"/>
    <property type="match status" value="1"/>
</dbReference>
<dbReference type="SUPFAM" id="SSF161098">
    <property type="entry name" value="MetI-like"/>
    <property type="match status" value="1"/>
</dbReference>
<keyword evidence="10" id="KW-1185">Reference proteome</keyword>
<dbReference type="Proteomes" id="UP001490365">
    <property type="component" value="Unassembled WGS sequence"/>
</dbReference>
<dbReference type="InterPro" id="IPR035906">
    <property type="entry name" value="MetI-like_sf"/>
</dbReference>